<keyword evidence="3" id="KW-1185">Reference proteome</keyword>
<dbReference type="Proteomes" id="UP001632038">
    <property type="component" value="Unassembled WGS sequence"/>
</dbReference>
<proteinExistence type="predicted"/>
<gene>
    <name evidence="2" type="ORF">CASFOL_024310</name>
</gene>
<dbReference type="AlphaFoldDB" id="A0ABD3CMY8"/>
<feature type="compositionally biased region" description="Basic and acidic residues" evidence="1">
    <location>
        <begin position="121"/>
        <end position="130"/>
    </location>
</feature>
<protein>
    <submittedName>
        <fullName evidence="2">Uncharacterized protein</fullName>
    </submittedName>
</protein>
<dbReference type="PANTHER" id="PTHR34539">
    <property type="entry name" value="T6J4.11 PROTEIN"/>
    <property type="match status" value="1"/>
</dbReference>
<evidence type="ECO:0000256" key="1">
    <source>
        <dbReference type="SAM" id="MobiDB-lite"/>
    </source>
</evidence>
<name>A0ABD3CMY8_9LAMI</name>
<dbReference type="PANTHER" id="PTHR34539:SF19">
    <property type="entry name" value="T6J4.11 PROTEIN"/>
    <property type="match status" value="1"/>
</dbReference>
<reference evidence="3" key="1">
    <citation type="journal article" date="2024" name="IScience">
        <title>Strigolactones Initiate the Formation of Haustorium-like Structures in Castilleja.</title>
        <authorList>
            <person name="Buerger M."/>
            <person name="Peterson D."/>
            <person name="Chory J."/>
        </authorList>
    </citation>
    <scope>NUCLEOTIDE SEQUENCE [LARGE SCALE GENOMIC DNA]</scope>
</reference>
<comment type="caution">
    <text evidence="2">The sequence shown here is derived from an EMBL/GenBank/DDBJ whole genome shotgun (WGS) entry which is preliminary data.</text>
</comment>
<evidence type="ECO:0000313" key="2">
    <source>
        <dbReference type="EMBL" id="KAL3631326.1"/>
    </source>
</evidence>
<accession>A0ABD3CMY8</accession>
<dbReference type="EMBL" id="JAVIJP010000032">
    <property type="protein sequence ID" value="KAL3631326.1"/>
    <property type="molecule type" value="Genomic_DNA"/>
</dbReference>
<sequence length="188" mass="20079">MEEMKMVKKRVRDEYESPELGIDSPEVKRLRDSLLDSLDDDPEICASNQDLDSFIKSFEEEITASSSAGGGGGGSAGVEVEVVDALSDSGESKPDLGYLLGASDDELGIPPPRTSSLPGELRAESVRVEPEPSEFGGEIWEIPDYDGFGSGFGEAGGEYAALDGLFDYSDMGLGSGEYPWRPETLPAQ</sequence>
<organism evidence="2 3">
    <name type="scientific">Castilleja foliolosa</name>
    <dbReference type="NCBI Taxonomy" id="1961234"/>
    <lineage>
        <taxon>Eukaryota</taxon>
        <taxon>Viridiplantae</taxon>
        <taxon>Streptophyta</taxon>
        <taxon>Embryophyta</taxon>
        <taxon>Tracheophyta</taxon>
        <taxon>Spermatophyta</taxon>
        <taxon>Magnoliopsida</taxon>
        <taxon>eudicotyledons</taxon>
        <taxon>Gunneridae</taxon>
        <taxon>Pentapetalae</taxon>
        <taxon>asterids</taxon>
        <taxon>lamiids</taxon>
        <taxon>Lamiales</taxon>
        <taxon>Orobanchaceae</taxon>
        <taxon>Pedicularideae</taxon>
        <taxon>Castillejinae</taxon>
        <taxon>Castilleja</taxon>
    </lineage>
</organism>
<feature type="region of interest" description="Disordered" evidence="1">
    <location>
        <begin position="87"/>
        <end position="139"/>
    </location>
</feature>
<evidence type="ECO:0000313" key="3">
    <source>
        <dbReference type="Proteomes" id="UP001632038"/>
    </source>
</evidence>